<gene>
    <name evidence="2" type="ORF">FIBSPDRAFT_884851</name>
</gene>
<protein>
    <submittedName>
        <fullName evidence="2">Uncharacterized protein</fullName>
    </submittedName>
</protein>
<dbReference type="Proteomes" id="UP000076532">
    <property type="component" value="Unassembled WGS sequence"/>
</dbReference>
<feature type="compositionally biased region" description="Acidic residues" evidence="1">
    <location>
        <begin position="1"/>
        <end position="15"/>
    </location>
</feature>
<evidence type="ECO:0000313" key="3">
    <source>
        <dbReference type="Proteomes" id="UP000076532"/>
    </source>
</evidence>
<proteinExistence type="predicted"/>
<feature type="compositionally biased region" description="Acidic residues" evidence="1">
    <location>
        <begin position="96"/>
        <end position="106"/>
    </location>
</feature>
<feature type="region of interest" description="Disordered" evidence="1">
    <location>
        <begin position="1"/>
        <end position="49"/>
    </location>
</feature>
<dbReference type="AlphaFoldDB" id="A0A166SG92"/>
<evidence type="ECO:0000313" key="2">
    <source>
        <dbReference type="EMBL" id="KZP29413.1"/>
    </source>
</evidence>
<name>A0A166SG92_9AGAM</name>
<feature type="compositionally biased region" description="Polar residues" evidence="1">
    <location>
        <begin position="37"/>
        <end position="47"/>
    </location>
</feature>
<accession>A0A166SG92</accession>
<organism evidence="2 3">
    <name type="scientific">Athelia psychrophila</name>
    <dbReference type="NCBI Taxonomy" id="1759441"/>
    <lineage>
        <taxon>Eukaryota</taxon>
        <taxon>Fungi</taxon>
        <taxon>Dikarya</taxon>
        <taxon>Basidiomycota</taxon>
        <taxon>Agaricomycotina</taxon>
        <taxon>Agaricomycetes</taxon>
        <taxon>Agaricomycetidae</taxon>
        <taxon>Atheliales</taxon>
        <taxon>Atheliaceae</taxon>
        <taxon>Athelia</taxon>
    </lineage>
</organism>
<feature type="compositionally biased region" description="Basic and acidic residues" evidence="1">
    <location>
        <begin position="82"/>
        <end position="95"/>
    </location>
</feature>
<sequence>MSETEYSSDCEEPETDGVQNQQGDPTLYPPSPEYFSNPESVCSSTTEVTERSVDIEEVIGGKQWLQHGHESGEADATVTTREQGKYRQRGVREGIGEGEEDEWCKE</sequence>
<dbReference type="EMBL" id="KV417498">
    <property type="protein sequence ID" value="KZP29413.1"/>
    <property type="molecule type" value="Genomic_DNA"/>
</dbReference>
<feature type="region of interest" description="Disordered" evidence="1">
    <location>
        <begin position="65"/>
        <end position="106"/>
    </location>
</feature>
<keyword evidence="3" id="KW-1185">Reference proteome</keyword>
<reference evidence="2 3" key="1">
    <citation type="journal article" date="2016" name="Mol. Biol. Evol.">
        <title>Comparative Genomics of Early-Diverging Mushroom-Forming Fungi Provides Insights into the Origins of Lignocellulose Decay Capabilities.</title>
        <authorList>
            <person name="Nagy L.G."/>
            <person name="Riley R."/>
            <person name="Tritt A."/>
            <person name="Adam C."/>
            <person name="Daum C."/>
            <person name="Floudas D."/>
            <person name="Sun H."/>
            <person name="Yadav J.S."/>
            <person name="Pangilinan J."/>
            <person name="Larsson K.H."/>
            <person name="Matsuura K."/>
            <person name="Barry K."/>
            <person name="Labutti K."/>
            <person name="Kuo R."/>
            <person name="Ohm R.A."/>
            <person name="Bhattacharya S.S."/>
            <person name="Shirouzu T."/>
            <person name="Yoshinaga Y."/>
            <person name="Martin F.M."/>
            <person name="Grigoriev I.V."/>
            <person name="Hibbett D.S."/>
        </authorList>
    </citation>
    <scope>NUCLEOTIDE SEQUENCE [LARGE SCALE GENOMIC DNA]</scope>
    <source>
        <strain evidence="2 3">CBS 109695</strain>
    </source>
</reference>
<evidence type="ECO:0000256" key="1">
    <source>
        <dbReference type="SAM" id="MobiDB-lite"/>
    </source>
</evidence>